<name>A0A449B638_9BACT</name>
<protein>
    <submittedName>
        <fullName evidence="1">Uncharacterized protein</fullName>
    </submittedName>
</protein>
<proteinExistence type="predicted"/>
<sequence length="134" mass="15776">MQEKLFSVYSIERKSQKQTKYFMTLFDIDEKIFFIELVDDLASLGENEAENAIKIFSKSKMSNWYCDLNVIYMSDKEEFSNFAKNINKDFLLTDIDDIFKLSVLTKINEIIQKNDQKVNLIYLKNNLTNANISN</sequence>
<dbReference type="AlphaFoldDB" id="A0A449B638"/>
<gene>
    <name evidence="1" type="ORF">NCTC10179_00236</name>
</gene>
<dbReference type="Proteomes" id="UP000289497">
    <property type="component" value="Chromosome"/>
</dbReference>
<organism evidence="1 2">
    <name type="scientific">Mycoplasmopsis columboralis</name>
    <dbReference type="NCBI Taxonomy" id="171282"/>
    <lineage>
        <taxon>Bacteria</taxon>
        <taxon>Bacillati</taxon>
        <taxon>Mycoplasmatota</taxon>
        <taxon>Mycoplasmoidales</taxon>
        <taxon>Metamycoplasmataceae</taxon>
        <taxon>Mycoplasmopsis</taxon>
    </lineage>
</organism>
<evidence type="ECO:0000313" key="1">
    <source>
        <dbReference type="EMBL" id="VEU76071.1"/>
    </source>
</evidence>
<reference evidence="1 2" key="1">
    <citation type="submission" date="2019-01" db="EMBL/GenBank/DDBJ databases">
        <authorList>
            <consortium name="Pathogen Informatics"/>
        </authorList>
    </citation>
    <scope>NUCLEOTIDE SEQUENCE [LARGE SCALE GENOMIC DNA]</scope>
    <source>
        <strain evidence="1 2">NCTC10179</strain>
    </source>
</reference>
<dbReference type="KEGG" id="mcou:NCTC10179_00236"/>
<dbReference type="RefSeq" id="WP_129693747.1">
    <property type="nucleotide sequence ID" value="NZ_LR215039.1"/>
</dbReference>
<evidence type="ECO:0000313" key="2">
    <source>
        <dbReference type="Proteomes" id="UP000289497"/>
    </source>
</evidence>
<keyword evidence="2" id="KW-1185">Reference proteome</keyword>
<dbReference type="EMBL" id="LR215039">
    <property type="protein sequence ID" value="VEU76071.1"/>
    <property type="molecule type" value="Genomic_DNA"/>
</dbReference>
<accession>A0A449B638</accession>
<dbReference type="OrthoDB" id="403144at2"/>